<feature type="transmembrane region" description="Helical" evidence="6">
    <location>
        <begin position="382"/>
        <end position="400"/>
    </location>
</feature>
<evidence type="ECO:0000256" key="5">
    <source>
        <dbReference type="ARBA" id="ARBA00023136"/>
    </source>
</evidence>
<protein>
    <recommendedName>
        <fullName evidence="7">Type II secretion system protein GspF domain-containing protein</fullName>
    </recommendedName>
</protein>
<evidence type="ECO:0000259" key="7">
    <source>
        <dbReference type="Pfam" id="PF00482"/>
    </source>
</evidence>
<reference evidence="8" key="1">
    <citation type="submission" date="2020-06" db="EMBL/GenBank/DDBJ databases">
        <title>Unique genomic features of the anaerobic methanotrophic archaea.</title>
        <authorList>
            <person name="Chadwick G.L."/>
            <person name="Skennerton C.T."/>
            <person name="Laso-Perez R."/>
            <person name="Leu A.O."/>
            <person name="Speth D.R."/>
            <person name="Yu H."/>
            <person name="Morgan-Lang C."/>
            <person name="Hatzenpichler R."/>
            <person name="Goudeau D."/>
            <person name="Malmstrom R."/>
            <person name="Brazelton W.J."/>
            <person name="Woyke T."/>
            <person name="Hallam S.J."/>
            <person name="Tyson G.W."/>
            <person name="Wegener G."/>
            <person name="Boetius A."/>
            <person name="Orphan V."/>
        </authorList>
    </citation>
    <scope>NUCLEOTIDE SEQUENCE</scope>
</reference>
<keyword evidence="5 6" id="KW-0472">Membrane</keyword>
<feature type="transmembrane region" description="Helical" evidence="6">
    <location>
        <begin position="628"/>
        <end position="650"/>
    </location>
</feature>
<feature type="domain" description="Type II secretion system protein GspF" evidence="7">
    <location>
        <begin position="471"/>
        <end position="596"/>
    </location>
</feature>
<keyword evidence="2" id="KW-1003">Cell membrane</keyword>
<feature type="transmembrane region" description="Helical" evidence="6">
    <location>
        <begin position="81"/>
        <end position="103"/>
    </location>
</feature>
<accession>A0A7G9YGS7</accession>
<feature type="transmembrane region" description="Helical" evidence="6">
    <location>
        <begin position="297"/>
        <end position="318"/>
    </location>
</feature>
<dbReference type="EMBL" id="MT631244">
    <property type="protein sequence ID" value="QNO47211.1"/>
    <property type="molecule type" value="Genomic_DNA"/>
</dbReference>
<evidence type="ECO:0000256" key="4">
    <source>
        <dbReference type="ARBA" id="ARBA00022989"/>
    </source>
</evidence>
<evidence type="ECO:0000256" key="1">
    <source>
        <dbReference type="ARBA" id="ARBA00004651"/>
    </source>
</evidence>
<dbReference type="Gene3D" id="1.20.81.30">
    <property type="entry name" value="Type II secretion system (T2SS), domain F"/>
    <property type="match status" value="1"/>
</dbReference>
<sequence>MHSPNRPPLQKLTHHLSKTPTYKYNQQPMLHGARSLYTYTSSIRKFGTYFAEKRSSYADLIATLRTARIPLPVDKYLARSAVVSLLVAGGALLLSILICIPLYTLFGAAVFLLTIPVPLVFGGITYYLFNYYPTFRSGEIAASIDRSLPSAITYMYALSRGGLELIEILESLAGQRHVYGGVADHVGYIVRDIRYLNIDIINALRDASERSPSRNMRDFIDGLIMVIDSGGSITEYFKTKAAYYYERAGADQEKYLNSLGMIAEGYITVFVAGPLFLMTILVVVGMIDSTSIILLKALIYGLIPGATILCVVLLSTMAGSREESYHVPTTTKNLNAFEGVKVRHADVAEDELFTQLGTAEKIQKYKKFFKNPVKSFFENPVYALYVTVPAAFIYFIIAVYMNGYLKIGPIIATLSGATGAASGAYTMEFPALSVLDDVVVFGMFVLLVPFTFFYESRVRRIKNMEREMPEFLRRLASMNEAGLTLTSSIKASLRSKLGVLDNEVRRMWRDIEWGASTSVAMARFEARVRTAMISRTITLIIKANEAVSDIRQVLQIAAADSEASYRLKKDRLGNMTEYVMIVYLSFFVFLFIVYVLAANFVTMVPAGDASENLSQGMEMLANYDPEKYILLMFHATLIQGFCSGLVGGAMGEGNAYSGFKHSIVMVAIAYATFTLLGLA</sequence>
<feature type="transmembrane region" description="Helical" evidence="6">
    <location>
        <begin position="578"/>
        <end position="597"/>
    </location>
</feature>
<feature type="domain" description="Type II secretion system protein GspF" evidence="7">
    <location>
        <begin position="152"/>
        <end position="280"/>
    </location>
</feature>
<dbReference type="Pfam" id="PF00482">
    <property type="entry name" value="T2SSF"/>
    <property type="match status" value="2"/>
</dbReference>
<evidence type="ECO:0000256" key="2">
    <source>
        <dbReference type="ARBA" id="ARBA00022475"/>
    </source>
</evidence>
<dbReference type="InterPro" id="IPR018076">
    <property type="entry name" value="T2SS_GspF_dom"/>
</dbReference>
<evidence type="ECO:0000256" key="3">
    <source>
        <dbReference type="ARBA" id="ARBA00022692"/>
    </source>
</evidence>
<keyword evidence="4 6" id="KW-1133">Transmembrane helix</keyword>
<proteinExistence type="predicted"/>
<comment type="subcellular location">
    <subcellularLocation>
        <location evidence="1">Cell membrane</location>
        <topology evidence="1">Multi-pass membrane protein</topology>
    </subcellularLocation>
</comment>
<evidence type="ECO:0000256" key="6">
    <source>
        <dbReference type="SAM" id="Phobius"/>
    </source>
</evidence>
<dbReference type="PANTHER" id="PTHR35402">
    <property type="entry name" value="INTEGRAL MEMBRANE PROTEIN-RELATED"/>
    <property type="match status" value="1"/>
</dbReference>
<feature type="transmembrane region" description="Helical" evidence="6">
    <location>
        <begin position="438"/>
        <end position="454"/>
    </location>
</feature>
<keyword evidence="3 6" id="KW-0812">Transmembrane</keyword>
<dbReference type="PANTHER" id="PTHR35402:SF1">
    <property type="entry name" value="TYPE II SECRETION SYSTEM PROTEIN GSPF DOMAIN-CONTAINING PROTEIN"/>
    <property type="match status" value="1"/>
</dbReference>
<dbReference type="InterPro" id="IPR042094">
    <property type="entry name" value="T2SS_GspF_sf"/>
</dbReference>
<gene>
    <name evidence="8" type="ORF">ADAEDOLL_00017</name>
</gene>
<feature type="transmembrane region" description="Helical" evidence="6">
    <location>
        <begin position="662"/>
        <end position="678"/>
    </location>
</feature>
<feature type="transmembrane region" description="Helical" evidence="6">
    <location>
        <begin position="265"/>
        <end position="285"/>
    </location>
</feature>
<dbReference type="InterPro" id="IPR056569">
    <property type="entry name" value="ArlJ-like"/>
</dbReference>
<name>A0A7G9YGS7_9EURY</name>
<feature type="transmembrane region" description="Helical" evidence="6">
    <location>
        <begin position="109"/>
        <end position="129"/>
    </location>
</feature>
<organism evidence="8">
    <name type="scientific">Candidatus Methanogaster sp. ANME-2c ERB4</name>
    <dbReference type="NCBI Taxonomy" id="2759911"/>
    <lineage>
        <taxon>Archaea</taxon>
        <taxon>Methanobacteriati</taxon>
        <taxon>Methanobacteriota</taxon>
        <taxon>Stenosarchaea group</taxon>
        <taxon>Methanomicrobia</taxon>
        <taxon>Methanosarcinales</taxon>
        <taxon>ANME-2 cluster</taxon>
        <taxon>Candidatus Methanogasteraceae</taxon>
        <taxon>Candidatus Methanogaster</taxon>
    </lineage>
</organism>
<dbReference type="AlphaFoldDB" id="A0A7G9YGS7"/>
<evidence type="ECO:0000313" key="8">
    <source>
        <dbReference type="EMBL" id="QNO47211.1"/>
    </source>
</evidence>
<dbReference type="GO" id="GO:0005886">
    <property type="term" value="C:plasma membrane"/>
    <property type="evidence" value="ECO:0007669"/>
    <property type="project" value="UniProtKB-SubCell"/>
</dbReference>